<dbReference type="InterPro" id="IPR046746">
    <property type="entry name" value="Big_15"/>
</dbReference>
<feature type="domain" description="Bacterial Ig" evidence="1">
    <location>
        <begin position="216"/>
        <end position="286"/>
    </location>
</feature>
<name>A0A7X0Y600_9LIST</name>
<proteinExistence type="predicted"/>
<accession>A0A7X0Y600</accession>
<evidence type="ECO:0000259" key="2">
    <source>
        <dbReference type="Pfam" id="PF20622"/>
    </source>
</evidence>
<evidence type="ECO:0000313" key="4">
    <source>
        <dbReference type="Proteomes" id="UP000535908"/>
    </source>
</evidence>
<dbReference type="AlphaFoldDB" id="A0A7X0Y600"/>
<dbReference type="InterPro" id="IPR013783">
    <property type="entry name" value="Ig-like_fold"/>
</dbReference>
<dbReference type="Proteomes" id="UP000535908">
    <property type="component" value="Unassembled WGS sequence"/>
</dbReference>
<dbReference type="Pfam" id="PF20622">
    <property type="entry name" value="Big_15"/>
    <property type="match status" value="1"/>
</dbReference>
<feature type="domain" description="Bacterial Ig" evidence="2">
    <location>
        <begin position="294"/>
        <end position="364"/>
    </location>
</feature>
<dbReference type="Pfam" id="PF17936">
    <property type="entry name" value="Big_6"/>
    <property type="match status" value="1"/>
</dbReference>
<dbReference type="RefSeq" id="WP_185526532.1">
    <property type="nucleotide sequence ID" value="NZ_JAARWN010000013.1"/>
</dbReference>
<reference evidence="3 4" key="1">
    <citation type="submission" date="2020-03" db="EMBL/GenBank/DDBJ databases">
        <title>Soil Listeria distribution.</title>
        <authorList>
            <person name="Liao J."/>
            <person name="Wiedmann M."/>
        </authorList>
    </citation>
    <scope>NUCLEOTIDE SEQUENCE [LARGE SCALE GENOMIC DNA]</scope>
    <source>
        <strain evidence="3 4">FSL L7-0741</strain>
    </source>
</reference>
<sequence length="377" mass="39773">MKTSLSKKMGVAIIATAMALVPVILPDFGQPIHGLAAEKSTTPARPTVTEINYITGAVVVSVHGEPNMNVWVSYSNSSGGNVSSKRTDSSGNVIFGLPYDMRDNRFILYHQTNDFIDSEALYVTFEMWKKLPNISLTKDLVEGDSVIKGIGTPGALVTIESPSDLAGTTTVDALGNFSLTIPKYNGAIDYTLIQELNGNISGELKIYGLKKLGMPLVSAILETDTTIKGSSQPYTDVIASVDGKQIGTGVSDAHGSFAIAIPKQTAGTQVSVIQKAYNIYSDPALITTAKSLATLTPSLYTSGSAYIRGTYTGAIVKARVSVNGQVLPVFGGTFNNGSFSYYAGSSAIKKGDIVSIVGYNSNNLPVTGLQSINTDLK</sequence>
<evidence type="ECO:0000259" key="1">
    <source>
        <dbReference type="Pfam" id="PF17936"/>
    </source>
</evidence>
<protein>
    <recommendedName>
        <fullName evidence="5">Bacterial Ig domain-containing protein</fullName>
    </recommendedName>
</protein>
<evidence type="ECO:0008006" key="5">
    <source>
        <dbReference type="Google" id="ProtNLM"/>
    </source>
</evidence>
<comment type="caution">
    <text evidence="3">The sequence shown here is derived from an EMBL/GenBank/DDBJ whole genome shotgun (WGS) entry which is preliminary data.</text>
</comment>
<gene>
    <name evidence="3" type="ORF">HCA69_11785</name>
</gene>
<organism evidence="3 4">
    <name type="scientific">Listeria grandensis</name>
    <dbReference type="NCBI Taxonomy" id="1494963"/>
    <lineage>
        <taxon>Bacteria</taxon>
        <taxon>Bacillati</taxon>
        <taxon>Bacillota</taxon>
        <taxon>Bacilli</taxon>
        <taxon>Bacillales</taxon>
        <taxon>Listeriaceae</taxon>
        <taxon>Listeria</taxon>
    </lineage>
</organism>
<dbReference type="EMBL" id="JAARWN010000013">
    <property type="protein sequence ID" value="MBC1937052.1"/>
    <property type="molecule type" value="Genomic_DNA"/>
</dbReference>
<dbReference type="InterPro" id="IPR041498">
    <property type="entry name" value="Big_6"/>
</dbReference>
<dbReference type="Gene3D" id="2.60.40.10">
    <property type="entry name" value="Immunoglobulins"/>
    <property type="match status" value="1"/>
</dbReference>
<evidence type="ECO:0000313" key="3">
    <source>
        <dbReference type="EMBL" id="MBC1937052.1"/>
    </source>
</evidence>